<name>A0A741LDX3_SALET</name>
<gene>
    <name evidence="1" type="ORF">G9C35_004740</name>
</gene>
<comment type="caution">
    <text evidence="1">The sequence shown here is derived from an EMBL/GenBank/DDBJ whole genome shotgun (WGS) entry which is preliminary data.</text>
</comment>
<sequence>MKYLSRQMPGPSVLNKFDYRRDDWNSLSSNDKKEIWEEIIKMQGKLCAYCEKKIEHHKSGG</sequence>
<evidence type="ECO:0000313" key="1">
    <source>
        <dbReference type="EMBL" id="HAF0793357.1"/>
    </source>
</evidence>
<dbReference type="EMBL" id="DAATZW010000138">
    <property type="protein sequence ID" value="HAF0793357.1"/>
    <property type="molecule type" value="Genomic_DNA"/>
</dbReference>
<reference evidence="1" key="2">
    <citation type="submission" date="2018-07" db="EMBL/GenBank/DDBJ databases">
        <authorList>
            <consortium name="NCBI Pathogen Detection Project"/>
        </authorList>
    </citation>
    <scope>NUCLEOTIDE SEQUENCE</scope>
    <source>
        <strain evidence="1">12-3284</strain>
    </source>
</reference>
<accession>A0A741LDX3</accession>
<reference evidence="1" key="1">
    <citation type="journal article" date="2018" name="Genome Biol.">
        <title>SKESA: strategic k-mer extension for scrupulous assemblies.</title>
        <authorList>
            <person name="Souvorov A."/>
            <person name="Agarwala R."/>
            <person name="Lipman D.J."/>
        </authorList>
    </citation>
    <scope>NUCLEOTIDE SEQUENCE</scope>
    <source>
        <strain evidence="1">12-3284</strain>
    </source>
</reference>
<proteinExistence type="predicted"/>
<dbReference type="AlphaFoldDB" id="A0A741LDX3"/>
<protein>
    <submittedName>
        <fullName evidence="1">TIGR02646 family protein</fullName>
    </submittedName>
</protein>
<organism evidence="1">
    <name type="scientific">Salmonella enterica subsp. enterica serovar Agona</name>
    <dbReference type="NCBI Taxonomy" id="58095"/>
    <lineage>
        <taxon>Bacteria</taxon>
        <taxon>Pseudomonadati</taxon>
        <taxon>Pseudomonadota</taxon>
        <taxon>Gammaproteobacteria</taxon>
        <taxon>Enterobacterales</taxon>
        <taxon>Enterobacteriaceae</taxon>
        <taxon>Salmonella</taxon>
    </lineage>
</organism>
<feature type="non-terminal residue" evidence="1">
    <location>
        <position position="61"/>
    </location>
</feature>